<gene>
    <name evidence="1" type="ORF">CW751_07345</name>
</gene>
<accession>A0A2I0R311</accession>
<dbReference type="OrthoDB" id="1116284at2"/>
<proteinExistence type="predicted"/>
<evidence type="ECO:0000313" key="1">
    <source>
        <dbReference type="EMBL" id="PKR80972.1"/>
    </source>
</evidence>
<dbReference type="AlphaFoldDB" id="A0A2I0R311"/>
<comment type="caution">
    <text evidence="1">The sequence shown here is derived from an EMBL/GenBank/DDBJ whole genome shotgun (WGS) entry which is preliminary data.</text>
</comment>
<dbReference type="EMBL" id="PJNI01000007">
    <property type="protein sequence ID" value="PKR80972.1"/>
    <property type="molecule type" value="Genomic_DNA"/>
</dbReference>
<sequence>MMNIKNMILIGSGCLFLYSCNSNEETAATDELKTPKIEVETDDVYNSEEYEFILPRPYTLVTSFDKVGMNFEASRMNDPANVDQYSTDGMQLMNMGVFGSDLVYAITNNQPQHSIMYFNAIKKLGDKIGMGRIFNEEELATRIEKNIADEEKMKDLLIDLDEKSQEYLENNQMRMLAAIQFSGAWIEGMYLATFDIEEKDQSKLSHHLVDHMSLLKNAITGIEAYEQRSDQLSDILADLEALQTQFNNFESLKNTEGFPELTREEIETLATDIHKVRNKITSK</sequence>
<protein>
    <submittedName>
        <fullName evidence="1">Uncharacterized protein</fullName>
    </submittedName>
</protein>
<evidence type="ECO:0000313" key="2">
    <source>
        <dbReference type="Proteomes" id="UP000236654"/>
    </source>
</evidence>
<keyword evidence="2" id="KW-1185">Reference proteome</keyword>
<dbReference type="PROSITE" id="PS51257">
    <property type="entry name" value="PROKAR_LIPOPROTEIN"/>
    <property type="match status" value="1"/>
</dbReference>
<reference evidence="1 2" key="1">
    <citation type="submission" date="2017-12" db="EMBL/GenBank/DDBJ databases">
        <title>The draft genome sequence of Brumimicrobium saltpan LHR20.</title>
        <authorList>
            <person name="Do Z.-J."/>
            <person name="Luo H.-R."/>
        </authorList>
    </citation>
    <scope>NUCLEOTIDE SEQUENCE [LARGE SCALE GENOMIC DNA]</scope>
    <source>
        <strain evidence="1 2">LHR20</strain>
    </source>
</reference>
<dbReference type="Proteomes" id="UP000236654">
    <property type="component" value="Unassembled WGS sequence"/>
</dbReference>
<name>A0A2I0R311_9FLAO</name>
<dbReference type="RefSeq" id="WP_101334354.1">
    <property type="nucleotide sequence ID" value="NZ_PJNI01000007.1"/>
</dbReference>
<organism evidence="1 2">
    <name type="scientific">Brumimicrobium salinarum</name>
    <dbReference type="NCBI Taxonomy" id="2058658"/>
    <lineage>
        <taxon>Bacteria</taxon>
        <taxon>Pseudomonadati</taxon>
        <taxon>Bacteroidota</taxon>
        <taxon>Flavobacteriia</taxon>
        <taxon>Flavobacteriales</taxon>
        <taxon>Crocinitomicaceae</taxon>
        <taxon>Brumimicrobium</taxon>
    </lineage>
</organism>